<evidence type="ECO:0000313" key="1">
    <source>
        <dbReference type="EMBL" id="MBW95790.1"/>
    </source>
</evidence>
<dbReference type="EMBL" id="GGEC01015307">
    <property type="protein sequence ID" value="MBW95790.1"/>
    <property type="molecule type" value="Transcribed_RNA"/>
</dbReference>
<proteinExistence type="predicted"/>
<organism evidence="1">
    <name type="scientific">Rhizophora mucronata</name>
    <name type="common">Asiatic mangrove</name>
    <dbReference type="NCBI Taxonomy" id="61149"/>
    <lineage>
        <taxon>Eukaryota</taxon>
        <taxon>Viridiplantae</taxon>
        <taxon>Streptophyta</taxon>
        <taxon>Embryophyta</taxon>
        <taxon>Tracheophyta</taxon>
        <taxon>Spermatophyta</taxon>
        <taxon>Magnoliopsida</taxon>
        <taxon>eudicotyledons</taxon>
        <taxon>Gunneridae</taxon>
        <taxon>Pentapetalae</taxon>
        <taxon>rosids</taxon>
        <taxon>fabids</taxon>
        <taxon>Malpighiales</taxon>
        <taxon>Rhizophoraceae</taxon>
        <taxon>Rhizophora</taxon>
    </lineage>
</organism>
<protein>
    <submittedName>
        <fullName evidence="1">Uncharacterized protein</fullName>
    </submittedName>
</protein>
<reference evidence="1" key="1">
    <citation type="submission" date="2018-02" db="EMBL/GenBank/DDBJ databases">
        <title>Rhizophora mucronata_Transcriptome.</title>
        <authorList>
            <person name="Meera S.P."/>
            <person name="Sreeshan A."/>
            <person name="Augustine A."/>
        </authorList>
    </citation>
    <scope>NUCLEOTIDE SEQUENCE</scope>
    <source>
        <tissue evidence="1">Leaf</tissue>
    </source>
</reference>
<sequence>MKTSSSPKKQSVERISSAEIYSIIR</sequence>
<name>A0A2P2JQN6_RHIMU</name>
<accession>A0A2P2JQN6</accession>
<dbReference type="AlphaFoldDB" id="A0A2P2JQN6"/>